<accession>A0A2N5VJB6</accession>
<dbReference type="Proteomes" id="UP000235392">
    <property type="component" value="Unassembled WGS sequence"/>
</dbReference>
<gene>
    <name evidence="2" type="ORF">PCASD_01813</name>
</gene>
<feature type="region of interest" description="Disordered" evidence="1">
    <location>
        <begin position="53"/>
        <end position="91"/>
    </location>
</feature>
<evidence type="ECO:0000256" key="1">
    <source>
        <dbReference type="SAM" id="MobiDB-lite"/>
    </source>
</evidence>
<organism evidence="2 3">
    <name type="scientific">Puccinia coronata f. sp. avenae</name>
    <dbReference type="NCBI Taxonomy" id="200324"/>
    <lineage>
        <taxon>Eukaryota</taxon>
        <taxon>Fungi</taxon>
        <taxon>Dikarya</taxon>
        <taxon>Basidiomycota</taxon>
        <taxon>Pucciniomycotina</taxon>
        <taxon>Pucciniomycetes</taxon>
        <taxon>Pucciniales</taxon>
        <taxon>Pucciniaceae</taxon>
        <taxon>Puccinia</taxon>
    </lineage>
</organism>
<comment type="caution">
    <text evidence="2">The sequence shown here is derived from an EMBL/GenBank/DDBJ whole genome shotgun (WGS) entry which is preliminary data.</text>
</comment>
<protein>
    <submittedName>
        <fullName evidence="2">Uncharacterized protein</fullName>
    </submittedName>
</protein>
<dbReference type="EMBL" id="PGCI01000012">
    <property type="protein sequence ID" value="PLW50083.1"/>
    <property type="molecule type" value="Genomic_DNA"/>
</dbReference>
<reference evidence="2 3" key="1">
    <citation type="submission" date="2017-11" db="EMBL/GenBank/DDBJ databases">
        <title>De novo assembly and phasing of dikaryotic genomes from two isolates of Puccinia coronata f. sp. avenae, the causal agent of oat crown rust.</title>
        <authorList>
            <person name="Miller M.E."/>
            <person name="Zhang Y."/>
            <person name="Omidvar V."/>
            <person name="Sperschneider J."/>
            <person name="Schwessinger B."/>
            <person name="Raley C."/>
            <person name="Palmer J.M."/>
            <person name="Garnica D."/>
            <person name="Upadhyaya N."/>
            <person name="Rathjen J."/>
            <person name="Taylor J.M."/>
            <person name="Park R.F."/>
            <person name="Dodds P.N."/>
            <person name="Hirsch C.D."/>
            <person name="Kianian S.F."/>
            <person name="Figueroa M."/>
        </authorList>
    </citation>
    <scope>NUCLEOTIDE SEQUENCE [LARGE SCALE GENOMIC DNA]</scope>
    <source>
        <strain evidence="2">12SD80</strain>
    </source>
</reference>
<evidence type="ECO:0000313" key="2">
    <source>
        <dbReference type="EMBL" id="PLW50083.1"/>
    </source>
</evidence>
<dbReference type="AlphaFoldDB" id="A0A2N5VJB6"/>
<sequence>MRFGHVAGGIESLGVETHARPSARPRVIAPWIGPAVGDRFWVWVAKSEIETGFNSRGGGARTDALGCEGISPGKASEDKQPTISPKTKALGRAKRRRICDEACQKFLSTQKSLKQN</sequence>
<proteinExistence type="predicted"/>
<evidence type="ECO:0000313" key="3">
    <source>
        <dbReference type="Proteomes" id="UP000235392"/>
    </source>
</evidence>
<name>A0A2N5VJB6_9BASI</name>